<evidence type="ECO:0000256" key="2">
    <source>
        <dbReference type="ARBA" id="ARBA00009840"/>
    </source>
</evidence>
<reference evidence="7 8" key="1">
    <citation type="submission" date="2023-03" db="EMBL/GenBank/DDBJ databases">
        <title>Description of Hydrogenimonas sp. ISO32.</title>
        <authorList>
            <person name="Mino S."/>
            <person name="Fukazawa S."/>
            <person name="Sawabe T."/>
        </authorList>
    </citation>
    <scope>NUCLEOTIDE SEQUENCE [LARGE SCALE GENOMIC DNA]</scope>
    <source>
        <strain evidence="7 8">ISO32</strain>
    </source>
</reference>
<dbReference type="Gene3D" id="1.10.287.1490">
    <property type="match status" value="1"/>
</dbReference>
<feature type="coiled-coil region" evidence="5">
    <location>
        <begin position="56"/>
        <end position="276"/>
    </location>
</feature>
<organism evidence="7 8">
    <name type="scientific">Hydrogenimonas cancrithermarum</name>
    <dbReference type="NCBI Taxonomy" id="2993563"/>
    <lineage>
        <taxon>Bacteria</taxon>
        <taxon>Pseudomonadati</taxon>
        <taxon>Campylobacterota</taxon>
        <taxon>Epsilonproteobacteria</taxon>
        <taxon>Campylobacterales</taxon>
        <taxon>Hydrogenimonadaceae</taxon>
        <taxon>Hydrogenimonas</taxon>
    </lineage>
</organism>
<evidence type="ECO:0000256" key="5">
    <source>
        <dbReference type="SAM" id="Coils"/>
    </source>
</evidence>
<accession>A0ABN6WS19</accession>
<dbReference type="InterPro" id="IPR003798">
    <property type="entry name" value="DNA_recombination_RmuC"/>
</dbReference>
<evidence type="ECO:0000256" key="4">
    <source>
        <dbReference type="ARBA" id="ARBA00023172"/>
    </source>
</evidence>
<gene>
    <name evidence="7" type="ORF">HCR_02770</name>
</gene>
<protein>
    <recommendedName>
        <fullName evidence="9">DNA recombination protein RmuC</fullName>
    </recommendedName>
</protein>
<keyword evidence="6" id="KW-0472">Membrane</keyword>
<dbReference type="Proteomes" id="UP001321445">
    <property type="component" value="Chromosome"/>
</dbReference>
<dbReference type="EMBL" id="AP027370">
    <property type="protein sequence ID" value="BDY11965.1"/>
    <property type="molecule type" value="Genomic_DNA"/>
</dbReference>
<comment type="function">
    <text evidence="1">Involved in DNA recombination.</text>
</comment>
<comment type="similarity">
    <text evidence="2">Belongs to the RmuC family.</text>
</comment>
<keyword evidence="6" id="KW-1133">Transmembrane helix</keyword>
<evidence type="ECO:0000313" key="8">
    <source>
        <dbReference type="Proteomes" id="UP001321445"/>
    </source>
</evidence>
<keyword evidence="6" id="KW-0812">Transmembrane</keyword>
<sequence>MSPEIIIAAALFSIVVMGAALWLKKSISSGTDASLMEELREKREKSAQVPLLQESVRKLDTEKNALLEKIEELSNSLAARDIVIARKSEEEKNRIAEIGKSREKIAVLRENVETLTKRTERQKEMLAELEGENKQCRDSLAHLEKAHAAEKGLIEERLAELRENLEDASRQIHALEASKEVVRQESQEKSEEIARYEADLSAMEKNLEELRAQVKKAEEKIGTLNASLDNLIEENTRLKEERSSMAAQLAAQRENNEKLQKEFQAQSEQLELKLGEIMQKHLEAKMKRFDEASLKSIDSVLKPFRENLETFRKRVEESQEESTKKFAALSHEIERLAQAGMNIGKEAENLTNALKGKKQTQGSWGEMILESVLEYSGLVKGEHYDTQHSYRDDEGELKRPDVIVRLPQNRAIVIDSKVSLNDYDRYIRAETDEERTVAAKNVVRSFRGHIDNLVSKDYAHYCSGTLQYVFMFIPIEGAFALAVREDPNLYEYALKKHIVMVNPSTLIVTLRTIYLYWQSEQSSGLAAKMFEEAGKLYDKMAGFVDTFNRVGKQIDSAAASFNKAKSQLTDGRGNVLGRIEHLKRLGAKTTKTIAATKTEFQSYNPDEPEVEVVEKEALCASASNIAESKRK</sequence>
<evidence type="ECO:0000256" key="3">
    <source>
        <dbReference type="ARBA" id="ARBA00023054"/>
    </source>
</evidence>
<dbReference type="Pfam" id="PF02646">
    <property type="entry name" value="RmuC"/>
    <property type="match status" value="1"/>
</dbReference>
<keyword evidence="3 5" id="KW-0175">Coiled coil</keyword>
<evidence type="ECO:0000256" key="1">
    <source>
        <dbReference type="ARBA" id="ARBA00003416"/>
    </source>
</evidence>
<evidence type="ECO:0000313" key="7">
    <source>
        <dbReference type="EMBL" id="BDY11965.1"/>
    </source>
</evidence>
<keyword evidence="4" id="KW-0233">DNA recombination</keyword>
<evidence type="ECO:0008006" key="9">
    <source>
        <dbReference type="Google" id="ProtNLM"/>
    </source>
</evidence>
<dbReference type="PANTHER" id="PTHR30563:SF0">
    <property type="entry name" value="DNA RECOMBINATION PROTEIN RMUC"/>
    <property type="match status" value="1"/>
</dbReference>
<evidence type="ECO:0000256" key="6">
    <source>
        <dbReference type="SAM" id="Phobius"/>
    </source>
</evidence>
<proteinExistence type="inferred from homology"/>
<feature type="transmembrane region" description="Helical" evidence="6">
    <location>
        <begin position="6"/>
        <end position="23"/>
    </location>
</feature>
<name>A0ABN6WS19_9BACT</name>
<dbReference type="PANTHER" id="PTHR30563">
    <property type="entry name" value="DNA RECOMBINATION PROTEIN RMUC"/>
    <property type="match status" value="1"/>
</dbReference>
<keyword evidence="8" id="KW-1185">Reference proteome</keyword>
<dbReference type="RefSeq" id="WP_286337179.1">
    <property type="nucleotide sequence ID" value="NZ_AP027370.1"/>
</dbReference>